<dbReference type="SUPFAM" id="SSF50965">
    <property type="entry name" value="Galactose oxidase, central domain"/>
    <property type="match status" value="1"/>
</dbReference>
<gene>
    <name evidence="3" type="ORF">BG015_004743</name>
</gene>
<dbReference type="AlphaFoldDB" id="A0A9P5R8Y7"/>
<evidence type="ECO:0000256" key="1">
    <source>
        <dbReference type="SAM" id="MobiDB-lite"/>
    </source>
</evidence>
<evidence type="ECO:0000256" key="2">
    <source>
        <dbReference type="SAM" id="Phobius"/>
    </source>
</evidence>
<dbReference type="OrthoDB" id="432528at2759"/>
<organism evidence="3 4">
    <name type="scientific">Linnemannia schmuckeri</name>
    <dbReference type="NCBI Taxonomy" id="64567"/>
    <lineage>
        <taxon>Eukaryota</taxon>
        <taxon>Fungi</taxon>
        <taxon>Fungi incertae sedis</taxon>
        <taxon>Mucoromycota</taxon>
        <taxon>Mortierellomycotina</taxon>
        <taxon>Mortierellomycetes</taxon>
        <taxon>Mortierellales</taxon>
        <taxon>Mortierellaceae</taxon>
        <taxon>Linnemannia</taxon>
    </lineage>
</organism>
<keyword evidence="2" id="KW-1133">Transmembrane helix</keyword>
<keyword evidence="2" id="KW-0472">Membrane</keyword>
<comment type="caution">
    <text evidence="3">The sequence shown here is derived from an EMBL/GenBank/DDBJ whole genome shotgun (WGS) entry which is preliminary data.</text>
</comment>
<name>A0A9P5R8Y7_9FUNG</name>
<accession>A0A9P5R8Y7</accession>
<dbReference type="InterPro" id="IPR015915">
    <property type="entry name" value="Kelch-typ_b-propeller"/>
</dbReference>
<dbReference type="Gene3D" id="2.120.10.80">
    <property type="entry name" value="Kelch-type beta propeller"/>
    <property type="match status" value="1"/>
</dbReference>
<evidence type="ECO:0000313" key="3">
    <source>
        <dbReference type="EMBL" id="KAF9126237.1"/>
    </source>
</evidence>
<keyword evidence="4" id="KW-1185">Reference proteome</keyword>
<evidence type="ECO:0000313" key="4">
    <source>
        <dbReference type="Proteomes" id="UP000748756"/>
    </source>
</evidence>
<feature type="transmembrane region" description="Helical" evidence="2">
    <location>
        <begin position="112"/>
        <end position="134"/>
    </location>
</feature>
<sequence length="224" mass="23899">MIVFCGAGLNEIAKADIHILDFPTSTWTIGKPVEGKQARTNMTCAVSRDSFVAWGGESGQVNMDGVPIVYDIRNNQWTIQFKHNTGADAPGLLSSPSRSTAVPGSAESTINIATIGGGIAGALVVIALIGFFVYRRHITGRKAMGDNKNKDTVVGPTVREPQNPGGDPEAELLGSLYPSSLPSSYSRPKYYEHGQFFRLLAASPIAGPHSSMKNPQGQQGQQQQ</sequence>
<dbReference type="InterPro" id="IPR011043">
    <property type="entry name" value="Gal_Oxase/kelch_b-propeller"/>
</dbReference>
<feature type="region of interest" description="Disordered" evidence="1">
    <location>
        <begin position="143"/>
        <end position="169"/>
    </location>
</feature>
<reference evidence="3" key="1">
    <citation type="journal article" date="2020" name="Fungal Divers.">
        <title>Resolving the Mortierellaceae phylogeny through synthesis of multi-gene phylogenetics and phylogenomics.</title>
        <authorList>
            <person name="Vandepol N."/>
            <person name="Liber J."/>
            <person name="Desiro A."/>
            <person name="Na H."/>
            <person name="Kennedy M."/>
            <person name="Barry K."/>
            <person name="Grigoriev I.V."/>
            <person name="Miller A.N."/>
            <person name="O'Donnell K."/>
            <person name="Stajich J.E."/>
            <person name="Bonito G."/>
        </authorList>
    </citation>
    <scope>NUCLEOTIDE SEQUENCE</scope>
    <source>
        <strain evidence="3">NRRL 6426</strain>
    </source>
</reference>
<dbReference type="Proteomes" id="UP000748756">
    <property type="component" value="Unassembled WGS sequence"/>
</dbReference>
<evidence type="ECO:0008006" key="5">
    <source>
        <dbReference type="Google" id="ProtNLM"/>
    </source>
</evidence>
<protein>
    <recommendedName>
        <fullName evidence="5">Kelch repeat protein</fullName>
    </recommendedName>
</protein>
<dbReference type="EMBL" id="JAAAUQ010002208">
    <property type="protein sequence ID" value="KAF9126237.1"/>
    <property type="molecule type" value="Genomic_DNA"/>
</dbReference>
<keyword evidence="2" id="KW-0812">Transmembrane</keyword>
<proteinExistence type="predicted"/>